<organism evidence="3 4">
    <name type="scientific">Nostocoides vanveenii</name>
    <dbReference type="NCBI Taxonomy" id="330835"/>
    <lineage>
        <taxon>Bacteria</taxon>
        <taxon>Bacillati</taxon>
        <taxon>Actinomycetota</taxon>
        <taxon>Actinomycetes</taxon>
        <taxon>Micrococcales</taxon>
        <taxon>Intrasporangiaceae</taxon>
        <taxon>Nostocoides</taxon>
    </lineage>
</organism>
<feature type="compositionally biased region" description="Low complexity" evidence="1">
    <location>
        <begin position="862"/>
        <end position="884"/>
    </location>
</feature>
<dbReference type="Gene3D" id="3.40.50.2000">
    <property type="entry name" value="Glycogen Phosphorylase B"/>
    <property type="match status" value="1"/>
</dbReference>
<dbReference type="PANTHER" id="PTHR43685">
    <property type="entry name" value="GLYCOSYLTRANSFERASE"/>
    <property type="match status" value="1"/>
</dbReference>
<sequence length="984" mass="104556">MARPTRPPVAPTRLDVIASLARGIPPKDKGFAPTLLRARIGSGRDVLAYAATKGALVADGLDALGLRAAGAAPDGATGGAARTADPRVIADYEPELVAAYAQVSALQFGDARGRAVAIGLYRLLHEAGSLARLKRRHLDLYPQLLFATGAYAEVPGAQVGKLTPSVAAFLGADLLGPAAGGRARADWLAALSAALISSPETVPVGLLDEGPTLFDALTAGAVTTPATGPLITVITSAYNPGQPLLTAARSMVEQTWQDWELLVVDDASPAPQPGVLEAVEALDPRIRVIRKAVNGGTYRCRNTAMRQARGGFITCLDSDDWAHPQRLELGVAPLLAQPGLMATRSLGVRADESLTVTRPGYAGPFVAASALLFRGPEVMGRIGFFDTIRKAADTEYARRIEAAFGQPVLDIPNDILTILRSSTESLSADDFAAGWRHEARPAYKQAYTRWHEAINHAGADPFLDPDAARTFPAPRRWTRPVDAKLAAPQHIDLVIAGDWRRYGGPQVSMMNEIAAALAAGLRVAVMHIEALRFYTSQDQPLCEPVQDLISSSAVERIFPDDDIDVDILLIRYPPILQFPPSLPRTFTPRRLFVMANQAPHEPDGSDPRYVPADVTAHAEGLFGVVPQWIPQGPTIRRILEAELPPGLVTDWDNPGLIDVNAWHVRSERPVAERPVVGRFSRDNPIKFPDDPADLLAAYALPEPYAVRMMGATATVPALLKQADAAMPANWTLLEHKEKDVREFLSGVDFVVYMDNPNAHEAFGRALLESATCGAVVIAAPKHADTFGEACVYAEPAGVRALLDAFVADPPAYAAQVARSQAWVRDHFSTERFAERMHEVLDAIRAEFPAPATAVDSDALPPSASALPGLAGQLPGPAGQLPGPAVQLPGPAGKLDTEPDEPAWVTIALRRGGDGEHADSLAARHTGGEGGHAAALATLRDLADALTPGASVTPELVAQAARPGVTAIAQQCSGAVTRFPVNNRP</sequence>
<dbReference type="PANTHER" id="PTHR43685:SF2">
    <property type="entry name" value="GLYCOSYLTRANSFERASE 2-LIKE DOMAIN-CONTAINING PROTEIN"/>
    <property type="match status" value="1"/>
</dbReference>
<accession>A0ABN2L7M0</accession>
<feature type="region of interest" description="Disordered" evidence="1">
    <location>
        <begin position="854"/>
        <end position="898"/>
    </location>
</feature>
<dbReference type="SUPFAM" id="SSF53756">
    <property type="entry name" value="UDP-Glycosyltransferase/glycogen phosphorylase"/>
    <property type="match status" value="1"/>
</dbReference>
<dbReference type="Gene3D" id="3.90.550.10">
    <property type="entry name" value="Spore Coat Polysaccharide Biosynthesis Protein SpsA, Chain A"/>
    <property type="match status" value="1"/>
</dbReference>
<feature type="domain" description="Glycosyltransferase 2-like" evidence="2">
    <location>
        <begin position="232"/>
        <end position="338"/>
    </location>
</feature>
<evidence type="ECO:0000313" key="4">
    <source>
        <dbReference type="Proteomes" id="UP001501475"/>
    </source>
</evidence>
<reference evidence="3 4" key="1">
    <citation type="journal article" date="2019" name="Int. J. Syst. Evol. Microbiol.">
        <title>The Global Catalogue of Microorganisms (GCM) 10K type strain sequencing project: providing services to taxonomists for standard genome sequencing and annotation.</title>
        <authorList>
            <consortium name="The Broad Institute Genomics Platform"/>
            <consortium name="The Broad Institute Genome Sequencing Center for Infectious Disease"/>
            <person name="Wu L."/>
            <person name="Ma J."/>
        </authorList>
    </citation>
    <scope>NUCLEOTIDE SEQUENCE [LARGE SCALE GENOMIC DNA]</scope>
    <source>
        <strain evidence="3 4">JCM 15591</strain>
    </source>
</reference>
<dbReference type="InterPro" id="IPR001173">
    <property type="entry name" value="Glyco_trans_2-like"/>
</dbReference>
<dbReference type="Proteomes" id="UP001501475">
    <property type="component" value="Unassembled WGS sequence"/>
</dbReference>
<keyword evidence="4" id="KW-1185">Reference proteome</keyword>
<evidence type="ECO:0000259" key="2">
    <source>
        <dbReference type="Pfam" id="PF00535"/>
    </source>
</evidence>
<dbReference type="SUPFAM" id="SSF53448">
    <property type="entry name" value="Nucleotide-diphospho-sugar transferases"/>
    <property type="match status" value="1"/>
</dbReference>
<gene>
    <name evidence="3" type="ORF">GCM10009810_38840</name>
</gene>
<dbReference type="InterPro" id="IPR050834">
    <property type="entry name" value="Glycosyltransf_2"/>
</dbReference>
<comment type="caution">
    <text evidence="3">The sequence shown here is derived from an EMBL/GenBank/DDBJ whole genome shotgun (WGS) entry which is preliminary data.</text>
</comment>
<name>A0ABN2L7M0_9MICO</name>
<evidence type="ECO:0000256" key="1">
    <source>
        <dbReference type="SAM" id="MobiDB-lite"/>
    </source>
</evidence>
<dbReference type="EMBL" id="BAAAPN010000107">
    <property type="protein sequence ID" value="GAA1778109.1"/>
    <property type="molecule type" value="Genomic_DNA"/>
</dbReference>
<dbReference type="Pfam" id="PF00535">
    <property type="entry name" value="Glycos_transf_2"/>
    <property type="match status" value="1"/>
</dbReference>
<evidence type="ECO:0000313" key="3">
    <source>
        <dbReference type="EMBL" id="GAA1778109.1"/>
    </source>
</evidence>
<protein>
    <recommendedName>
        <fullName evidence="2">Glycosyltransferase 2-like domain-containing protein</fullName>
    </recommendedName>
</protein>
<dbReference type="RefSeq" id="WP_344069675.1">
    <property type="nucleotide sequence ID" value="NZ_BAAAPN010000107.1"/>
</dbReference>
<proteinExistence type="predicted"/>
<dbReference type="InterPro" id="IPR029044">
    <property type="entry name" value="Nucleotide-diphossugar_trans"/>
</dbReference>